<evidence type="ECO:0000313" key="2">
    <source>
        <dbReference type="WBParaSite" id="ALUE_0002082401-mRNA-1"/>
    </source>
</evidence>
<sequence>MFIILFTILTPENLHSTPLNLDHRNVISRSKSETTEDEFLAKPKSEMVVTDEEVNGEVVDSTPQVSTLNWKIGFRNLLVENATFRAGHYRLYKHELMKVAFASKEDLLKFKSSFEEAKLTKLNEISEDNLEEFAEIIWENICEDPDEMDKLMTFASGRDHSLWNLINEEILPDSLKYYVMFFVGDPMKMDMITKTLEPIPLCDRLFQSEYECVVKKVRELMICKCMLFASIIGYPYFAGIV</sequence>
<dbReference type="WBParaSite" id="ALUE_0002082401-mRNA-1">
    <property type="protein sequence ID" value="ALUE_0002082401-mRNA-1"/>
    <property type="gene ID" value="ALUE_0002082401"/>
</dbReference>
<dbReference type="Proteomes" id="UP000036681">
    <property type="component" value="Unplaced"/>
</dbReference>
<proteinExistence type="predicted"/>
<dbReference type="AlphaFoldDB" id="A0A0M3IPZ6"/>
<keyword evidence="1" id="KW-1185">Reference proteome</keyword>
<accession>A0A0M3IPZ6</accession>
<evidence type="ECO:0000313" key="1">
    <source>
        <dbReference type="Proteomes" id="UP000036681"/>
    </source>
</evidence>
<reference evidence="2" key="1">
    <citation type="submission" date="2017-02" db="UniProtKB">
        <authorList>
            <consortium name="WormBaseParasite"/>
        </authorList>
    </citation>
    <scope>IDENTIFICATION</scope>
</reference>
<name>A0A0M3IPZ6_ASCLU</name>
<organism evidence="1 2">
    <name type="scientific">Ascaris lumbricoides</name>
    <name type="common">Giant roundworm</name>
    <dbReference type="NCBI Taxonomy" id="6252"/>
    <lineage>
        <taxon>Eukaryota</taxon>
        <taxon>Metazoa</taxon>
        <taxon>Ecdysozoa</taxon>
        <taxon>Nematoda</taxon>
        <taxon>Chromadorea</taxon>
        <taxon>Rhabditida</taxon>
        <taxon>Spirurina</taxon>
        <taxon>Ascaridomorpha</taxon>
        <taxon>Ascaridoidea</taxon>
        <taxon>Ascarididae</taxon>
        <taxon>Ascaris</taxon>
    </lineage>
</organism>
<protein>
    <submittedName>
        <fullName evidence="2">BACK domain-containing protein</fullName>
    </submittedName>
</protein>